<name>A0ABV9BU97_9ACTN</name>
<protein>
    <submittedName>
        <fullName evidence="1">Uncharacterized protein</fullName>
    </submittedName>
</protein>
<keyword evidence="2" id="KW-1185">Reference proteome</keyword>
<dbReference type="Proteomes" id="UP001595990">
    <property type="component" value="Unassembled WGS sequence"/>
</dbReference>
<gene>
    <name evidence="1" type="ORF">ACFPEN_32335</name>
</gene>
<reference evidence="2" key="1">
    <citation type="journal article" date="2019" name="Int. J. Syst. Evol. Microbiol.">
        <title>The Global Catalogue of Microorganisms (GCM) 10K type strain sequencing project: providing services to taxonomists for standard genome sequencing and annotation.</title>
        <authorList>
            <consortium name="The Broad Institute Genomics Platform"/>
            <consortium name="The Broad Institute Genome Sequencing Center for Infectious Disease"/>
            <person name="Wu L."/>
            <person name="Ma J."/>
        </authorList>
    </citation>
    <scope>NUCLEOTIDE SEQUENCE [LARGE SCALE GENOMIC DNA]</scope>
    <source>
        <strain evidence="2">CECT 8064</strain>
    </source>
</reference>
<sequence>MDVFVCAGCGTELTAPVSRVALPVHTHHGGWEELHPPLMEPSTYAVEPEPTGPPWRLWEEVGAEAAARQGVFAPVYSVSFGARNRIVIAPGDSRSMTLILDKCEGYCRGVDGRAGPNLACEGCERAVATRIDDCGSWQMVWLEPDAVVRRPSEAPAAPPPDWNDLERAEHRVPPVEPDGSWSRRWEAAIGVALAHLVMATEGHPVHFLDGPASELLDHAVGRYLPAGPEARSLGLAGPGIPLPRPRPDVLLVPRHPLTGAPWRPPGDQGAVVPLDSGVWAYLAHPGETSPMPATGTLPEGTLRDDYPLPPRPWRPLTPHQGAFEDTLVRLPAIHAFRQSWLRQPLTGIGARIGS</sequence>
<proteinExistence type="predicted"/>
<comment type="caution">
    <text evidence="1">The sequence shown here is derived from an EMBL/GenBank/DDBJ whole genome shotgun (WGS) entry which is preliminary data.</text>
</comment>
<evidence type="ECO:0000313" key="1">
    <source>
        <dbReference type="EMBL" id="MFC4517587.1"/>
    </source>
</evidence>
<organism evidence="1 2">
    <name type="scientific">Streptomyces ehimensis</name>
    <dbReference type="NCBI Taxonomy" id="68195"/>
    <lineage>
        <taxon>Bacteria</taxon>
        <taxon>Bacillati</taxon>
        <taxon>Actinomycetota</taxon>
        <taxon>Actinomycetes</taxon>
        <taxon>Kitasatosporales</taxon>
        <taxon>Streptomycetaceae</taxon>
        <taxon>Streptomyces</taxon>
    </lineage>
</organism>
<dbReference type="RefSeq" id="WP_417924147.1">
    <property type="nucleotide sequence ID" value="NZ_JBHSFS010000022.1"/>
</dbReference>
<accession>A0ABV9BU97</accession>
<dbReference type="EMBL" id="JBHSFS010000022">
    <property type="protein sequence ID" value="MFC4517587.1"/>
    <property type="molecule type" value="Genomic_DNA"/>
</dbReference>
<evidence type="ECO:0000313" key="2">
    <source>
        <dbReference type="Proteomes" id="UP001595990"/>
    </source>
</evidence>